<dbReference type="AlphaFoldDB" id="A0A0B7ACI3"/>
<accession>A0A0B7ACI3</accession>
<name>A0A0B7ACI3_9EUPU</name>
<dbReference type="EMBL" id="HACG01030805">
    <property type="protein sequence ID" value="CEK77670.1"/>
    <property type="molecule type" value="Transcribed_RNA"/>
</dbReference>
<gene>
    <name evidence="1" type="primary">ORF106024</name>
</gene>
<protein>
    <submittedName>
        <fullName evidence="1">Uncharacterized protein</fullName>
    </submittedName>
</protein>
<reference evidence="1" key="1">
    <citation type="submission" date="2014-12" db="EMBL/GenBank/DDBJ databases">
        <title>Insight into the proteome of Arion vulgaris.</title>
        <authorList>
            <person name="Aradska J."/>
            <person name="Bulat T."/>
            <person name="Smidak R."/>
            <person name="Sarate P."/>
            <person name="Gangsoo J."/>
            <person name="Sialana F."/>
            <person name="Bilban M."/>
            <person name="Lubec G."/>
        </authorList>
    </citation>
    <scope>NUCLEOTIDE SEQUENCE</scope>
    <source>
        <tissue evidence="1">Skin</tissue>
    </source>
</reference>
<sequence length="102" mass="12192">MFILILEFMSDLRLSPNTDYHIFLSLVLTRVINKDKSKWGQGYHSNHHRLVTVWASSVEYVLRMFSDLKNSFNDFLVRKQIKQHNISTRNQQQQVSHTFYCT</sequence>
<proteinExistence type="predicted"/>
<evidence type="ECO:0000313" key="1">
    <source>
        <dbReference type="EMBL" id="CEK77670.1"/>
    </source>
</evidence>
<organism evidence="1">
    <name type="scientific">Arion vulgaris</name>
    <dbReference type="NCBI Taxonomy" id="1028688"/>
    <lineage>
        <taxon>Eukaryota</taxon>
        <taxon>Metazoa</taxon>
        <taxon>Spiralia</taxon>
        <taxon>Lophotrochozoa</taxon>
        <taxon>Mollusca</taxon>
        <taxon>Gastropoda</taxon>
        <taxon>Heterobranchia</taxon>
        <taxon>Euthyneura</taxon>
        <taxon>Panpulmonata</taxon>
        <taxon>Eupulmonata</taxon>
        <taxon>Stylommatophora</taxon>
        <taxon>Helicina</taxon>
        <taxon>Arionoidea</taxon>
        <taxon>Arionidae</taxon>
        <taxon>Arion</taxon>
    </lineage>
</organism>